<dbReference type="EMBL" id="JAIVGD010000015">
    <property type="protein sequence ID" value="KAH0759120.1"/>
    <property type="molecule type" value="Genomic_DNA"/>
</dbReference>
<reference evidence="1 2" key="1">
    <citation type="journal article" date="2021" name="bioRxiv">
        <title>Chromosome-scale and haplotype-resolved genome assembly of a tetraploid potato cultivar.</title>
        <authorList>
            <person name="Sun H."/>
            <person name="Jiao W.-B."/>
            <person name="Krause K."/>
            <person name="Campoy J.A."/>
            <person name="Goel M."/>
            <person name="Folz-Donahue K."/>
            <person name="Kukat C."/>
            <person name="Huettel B."/>
            <person name="Schneeberger K."/>
        </authorList>
    </citation>
    <scope>NUCLEOTIDE SEQUENCE [LARGE SCALE GENOMIC DNA]</scope>
    <source>
        <strain evidence="1">SolTubOtavaFocal</strain>
        <tissue evidence="1">Leaves</tissue>
    </source>
</reference>
<proteinExistence type="predicted"/>
<comment type="caution">
    <text evidence="1">The sequence shown here is derived from an EMBL/GenBank/DDBJ whole genome shotgun (WGS) entry which is preliminary data.</text>
</comment>
<keyword evidence="2" id="KW-1185">Reference proteome</keyword>
<evidence type="ECO:0000313" key="1">
    <source>
        <dbReference type="EMBL" id="KAH0759120.1"/>
    </source>
</evidence>
<evidence type="ECO:0000313" key="2">
    <source>
        <dbReference type="Proteomes" id="UP000826656"/>
    </source>
</evidence>
<organism evidence="1 2">
    <name type="scientific">Solanum tuberosum</name>
    <name type="common">Potato</name>
    <dbReference type="NCBI Taxonomy" id="4113"/>
    <lineage>
        <taxon>Eukaryota</taxon>
        <taxon>Viridiplantae</taxon>
        <taxon>Streptophyta</taxon>
        <taxon>Embryophyta</taxon>
        <taxon>Tracheophyta</taxon>
        <taxon>Spermatophyta</taxon>
        <taxon>Magnoliopsida</taxon>
        <taxon>eudicotyledons</taxon>
        <taxon>Gunneridae</taxon>
        <taxon>Pentapetalae</taxon>
        <taxon>asterids</taxon>
        <taxon>lamiids</taxon>
        <taxon>Solanales</taxon>
        <taxon>Solanaceae</taxon>
        <taxon>Solanoideae</taxon>
        <taxon>Solaneae</taxon>
        <taxon>Solanum</taxon>
    </lineage>
</organism>
<dbReference type="Proteomes" id="UP000826656">
    <property type="component" value="Unassembled WGS sequence"/>
</dbReference>
<name>A0ABQ7V4W7_SOLTU</name>
<gene>
    <name evidence="1" type="ORF">KY290_022613</name>
</gene>
<accession>A0ABQ7V4W7</accession>
<protein>
    <submittedName>
        <fullName evidence="1">Uncharacterized protein</fullName>
    </submittedName>
</protein>
<sequence length="70" mass="7757">MDGYLVFNEKLTAANNSKKYIIIPGKLDCEELTSVRGIVEVCTRYSMNAIIGKNVRTPILLLSRPTILAS</sequence>